<accession>A0A260ZL58</accession>
<reference evidence="3" key="2">
    <citation type="submission" date="2017-08" db="EMBL/GenBank/DDBJ databases">
        <authorList>
            <person name="de Groot N.N."/>
        </authorList>
    </citation>
    <scope>NUCLEOTIDE SEQUENCE [LARGE SCALE GENOMIC DNA]</scope>
    <source>
        <strain evidence="3">PX439</strain>
    </source>
</reference>
<evidence type="ECO:0008006" key="6">
    <source>
        <dbReference type="Google" id="ProtNLM"/>
    </source>
</evidence>
<dbReference type="AlphaFoldDB" id="A0A260ZL58"/>
<feature type="transmembrane region" description="Helical" evidence="1">
    <location>
        <begin position="118"/>
        <end position="142"/>
    </location>
</feature>
<dbReference type="Proteomes" id="UP000216624">
    <property type="component" value="Unassembled WGS sequence"/>
</dbReference>
<keyword evidence="1" id="KW-0472">Membrane</keyword>
<protein>
    <recommendedName>
        <fullName evidence="6">Transmembrane protein</fullName>
    </recommendedName>
</protein>
<name>A0A260ZL58_CAERE</name>
<feature type="transmembrane region" description="Helical" evidence="1">
    <location>
        <begin position="214"/>
        <end position="237"/>
    </location>
</feature>
<evidence type="ECO:0000256" key="1">
    <source>
        <dbReference type="SAM" id="Phobius"/>
    </source>
</evidence>
<feature type="transmembrane region" description="Helical" evidence="1">
    <location>
        <begin position="72"/>
        <end position="90"/>
    </location>
</feature>
<reference evidence="2 5" key="3">
    <citation type="submission" date="2019-12" db="EMBL/GenBank/DDBJ databases">
        <title>Chromosome-level assembly of the Caenorhabditis remanei genome.</title>
        <authorList>
            <person name="Teterina A.A."/>
            <person name="Willis J.H."/>
            <person name="Phillips P.C."/>
        </authorList>
    </citation>
    <scope>NUCLEOTIDE SEQUENCE [LARGE SCALE GENOMIC DNA]</scope>
    <source>
        <strain evidence="2 5">PX506</strain>
        <tissue evidence="2">Whole organism</tissue>
    </source>
</reference>
<gene>
    <name evidence="3" type="ORF">FL82_15065</name>
    <name evidence="2" type="ORF">GCK72_009467</name>
</gene>
<feature type="transmembrane region" description="Helical" evidence="1">
    <location>
        <begin position="43"/>
        <end position="60"/>
    </location>
</feature>
<comment type="caution">
    <text evidence="3">The sequence shown here is derived from an EMBL/GenBank/DDBJ whole genome shotgun (WGS) entry which is preliminary data.</text>
</comment>
<dbReference type="EMBL" id="NMWX01000102">
    <property type="protein sequence ID" value="OZF86317.1"/>
    <property type="molecule type" value="Genomic_DNA"/>
</dbReference>
<evidence type="ECO:0000313" key="3">
    <source>
        <dbReference type="EMBL" id="OZF86317.1"/>
    </source>
</evidence>
<keyword evidence="4" id="KW-1185">Reference proteome</keyword>
<evidence type="ECO:0000313" key="4">
    <source>
        <dbReference type="Proteomes" id="UP000216624"/>
    </source>
</evidence>
<sequence>MARDSPDGTSEWSTQDRTSLFFGVLATLFFTAMTTFQSPLQHLFLFLAFYEFATTVFYICRNKFSHIVHFQYQAIALTVPLFLLGCSVYHTSNPTGASAFLDAFHFRIIKHFIEETSAVWSITLFIAWTLRLIHSHLVLIEINTAQRRADPESRDLGPIKQSPIHISLNMSAVILFALLAYFSDGKMGIVFEWMAIFETLMTICYIFNNSWIMLLHFVFQAMIFSIIFSTSCLPFAYRFDTSSVTSLLESYGLNNVIKFCKSHSFFATTVLSTVWFLRMMITHIFLIEVATDDRVHRRKTKFTKLIQQV</sequence>
<evidence type="ECO:0000313" key="5">
    <source>
        <dbReference type="Proteomes" id="UP000483820"/>
    </source>
</evidence>
<keyword evidence="1" id="KW-0812">Transmembrane</keyword>
<feature type="transmembrane region" description="Helical" evidence="1">
    <location>
        <begin position="265"/>
        <end position="291"/>
    </location>
</feature>
<reference evidence="4" key="1">
    <citation type="submission" date="2017-08" db="EMBL/GenBank/DDBJ databases">
        <authorList>
            <person name="Fierst J.L."/>
        </authorList>
    </citation>
    <scope>NUCLEOTIDE SEQUENCE [LARGE SCALE GENOMIC DNA]</scope>
    <source>
        <strain evidence="4">PX439</strain>
    </source>
</reference>
<feature type="transmembrane region" description="Helical" evidence="1">
    <location>
        <begin position="188"/>
        <end position="207"/>
    </location>
</feature>
<evidence type="ECO:0000313" key="2">
    <source>
        <dbReference type="EMBL" id="KAF1761213.1"/>
    </source>
</evidence>
<dbReference type="Proteomes" id="UP000483820">
    <property type="component" value="Chromosome III"/>
</dbReference>
<feature type="transmembrane region" description="Helical" evidence="1">
    <location>
        <begin position="163"/>
        <end position="182"/>
    </location>
</feature>
<feature type="non-terminal residue" evidence="3">
    <location>
        <position position="1"/>
    </location>
</feature>
<organism evidence="3 4">
    <name type="scientific">Caenorhabditis remanei</name>
    <name type="common">Caenorhabditis vulgaris</name>
    <dbReference type="NCBI Taxonomy" id="31234"/>
    <lineage>
        <taxon>Eukaryota</taxon>
        <taxon>Metazoa</taxon>
        <taxon>Ecdysozoa</taxon>
        <taxon>Nematoda</taxon>
        <taxon>Chromadorea</taxon>
        <taxon>Rhabditida</taxon>
        <taxon>Rhabditina</taxon>
        <taxon>Rhabditomorpha</taxon>
        <taxon>Rhabditoidea</taxon>
        <taxon>Rhabditidae</taxon>
        <taxon>Peloderinae</taxon>
        <taxon>Caenorhabditis</taxon>
    </lineage>
</organism>
<proteinExistence type="predicted"/>
<keyword evidence="1" id="KW-1133">Transmembrane helix</keyword>
<dbReference type="EMBL" id="WUAV01000003">
    <property type="protein sequence ID" value="KAF1761213.1"/>
    <property type="molecule type" value="Genomic_DNA"/>
</dbReference>
<feature type="transmembrane region" description="Helical" evidence="1">
    <location>
        <begin position="20"/>
        <end position="37"/>
    </location>
</feature>